<feature type="signal peptide" evidence="4">
    <location>
        <begin position="1"/>
        <end position="18"/>
    </location>
</feature>
<evidence type="ECO:0000256" key="3">
    <source>
        <dbReference type="SAM" id="MobiDB-lite"/>
    </source>
</evidence>
<gene>
    <name evidence="6" type="ORF">CONCODRAFT_17249</name>
</gene>
<sequence length="162" mass="18540">MKLTNWLKLVTLASLTSANNIELDDTNLLDSIQSGTWFVKYYIDSCKWCKKLAPIWEEVTTELTQWSTENNFNFASVHCTKYQDLCSKLEIEGYPTLYVYKDGKFIEEYNGPRGNKDLEDYAKEQAQKLNTVPEPETVAQTEPVNDNAVVQEGAVQVEEPEV</sequence>
<dbReference type="InterPro" id="IPR013766">
    <property type="entry name" value="Thioredoxin_domain"/>
</dbReference>
<keyword evidence="7" id="KW-1185">Reference proteome</keyword>
<dbReference type="EMBL" id="KQ964489">
    <property type="protein sequence ID" value="KXN70905.1"/>
    <property type="molecule type" value="Genomic_DNA"/>
</dbReference>
<evidence type="ECO:0000259" key="5">
    <source>
        <dbReference type="PROSITE" id="PS51352"/>
    </source>
</evidence>
<dbReference type="Gene3D" id="3.40.30.10">
    <property type="entry name" value="Glutaredoxin"/>
    <property type="match status" value="1"/>
</dbReference>
<dbReference type="GO" id="GO:0006457">
    <property type="term" value="P:protein folding"/>
    <property type="evidence" value="ECO:0007669"/>
    <property type="project" value="TreeGrafter"/>
</dbReference>
<feature type="compositionally biased region" description="Low complexity" evidence="3">
    <location>
        <begin position="148"/>
        <end position="162"/>
    </location>
</feature>
<evidence type="ECO:0000313" key="6">
    <source>
        <dbReference type="EMBL" id="KXN70905.1"/>
    </source>
</evidence>
<proteinExistence type="inferred from homology"/>
<protein>
    <submittedName>
        <fullName evidence="6">Thioredoxin-like protein</fullName>
    </submittedName>
</protein>
<dbReference type="GO" id="GO:0005783">
    <property type="term" value="C:endoplasmic reticulum"/>
    <property type="evidence" value="ECO:0007669"/>
    <property type="project" value="TreeGrafter"/>
</dbReference>
<evidence type="ECO:0000256" key="4">
    <source>
        <dbReference type="SAM" id="SignalP"/>
    </source>
</evidence>
<dbReference type="InterPro" id="IPR051063">
    <property type="entry name" value="PDI"/>
</dbReference>
<feature type="non-terminal residue" evidence="6">
    <location>
        <position position="162"/>
    </location>
</feature>
<reference evidence="6 7" key="1">
    <citation type="journal article" date="2015" name="Genome Biol. Evol.">
        <title>Phylogenomic analyses indicate that early fungi evolved digesting cell walls of algal ancestors of land plants.</title>
        <authorList>
            <person name="Chang Y."/>
            <person name="Wang S."/>
            <person name="Sekimoto S."/>
            <person name="Aerts A.L."/>
            <person name="Choi C."/>
            <person name="Clum A."/>
            <person name="LaButti K.M."/>
            <person name="Lindquist E.A."/>
            <person name="Yee Ngan C."/>
            <person name="Ohm R.A."/>
            <person name="Salamov A.A."/>
            <person name="Grigoriev I.V."/>
            <person name="Spatafora J.W."/>
            <person name="Berbee M.L."/>
        </authorList>
    </citation>
    <scope>NUCLEOTIDE SEQUENCE [LARGE SCALE GENOMIC DNA]</scope>
    <source>
        <strain evidence="6 7">NRRL 28638</strain>
    </source>
</reference>
<organism evidence="6 7">
    <name type="scientific">Conidiobolus coronatus (strain ATCC 28846 / CBS 209.66 / NRRL 28638)</name>
    <name type="common">Delacroixia coronata</name>
    <dbReference type="NCBI Taxonomy" id="796925"/>
    <lineage>
        <taxon>Eukaryota</taxon>
        <taxon>Fungi</taxon>
        <taxon>Fungi incertae sedis</taxon>
        <taxon>Zoopagomycota</taxon>
        <taxon>Entomophthoromycotina</taxon>
        <taxon>Entomophthoromycetes</taxon>
        <taxon>Entomophthorales</taxon>
        <taxon>Ancylistaceae</taxon>
        <taxon>Conidiobolus</taxon>
    </lineage>
</organism>
<dbReference type="InterPro" id="IPR036249">
    <property type="entry name" value="Thioredoxin-like_sf"/>
</dbReference>
<comment type="similarity">
    <text evidence="1">Belongs to the protein disulfide isomerase family.</text>
</comment>
<dbReference type="CDD" id="cd02961">
    <property type="entry name" value="PDI_a_family"/>
    <property type="match status" value="1"/>
</dbReference>
<keyword evidence="2 4" id="KW-0732">Signal</keyword>
<evidence type="ECO:0000313" key="7">
    <source>
        <dbReference type="Proteomes" id="UP000070444"/>
    </source>
</evidence>
<dbReference type="PANTHER" id="PTHR45672:SF3">
    <property type="entry name" value="THIOREDOXIN DOMAIN-CONTAINING PROTEIN 5"/>
    <property type="match status" value="1"/>
</dbReference>
<feature type="region of interest" description="Disordered" evidence="3">
    <location>
        <begin position="134"/>
        <end position="162"/>
    </location>
</feature>
<dbReference type="PANTHER" id="PTHR45672">
    <property type="entry name" value="PROTEIN DISULFIDE-ISOMERASE C17H9.14C-RELATED"/>
    <property type="match status" value="1"/>
</dbReference>
<evidence type="ECO:0000256" key="1">
    <source>
        <dbReference type="ARBA" id="ARBA00006347"/>
    </source>
</evidence>
<name>A0A137P7D5_CONC2</name>
<dbReference type="AlphaFoldDB" id="A0A137P7D5"/>
<evidence type="ECO:0000256" key="2">
    <source>
        <dbReference type="ARBA" id="ARBA00022729"/>
    </source>
</evidence>
<dbReference type="Proteomes" id="UP000070444">
    <property type="component" value="Unassembled WGS sequence"/>
</dbReference>
<dbReference type="OrthoDB" id="72053at2759"/>
<dbReference type="SUPFAM" id="SSF52833">
    <property type="entry name" value="Thioredoxin-like"/>
    <property type="match status" value="1"/>
</dbReference>
<dbReference type="PROSITE" id="PS51352">
    <property type="entry name" value="THIOREDOXIN_2"/>
    <property type="match status" value="1"/>
</dbReference>
<feature type="chain" id="PRO_5007294565" evidence="4">
    <location>
        <begin position="19"/>
        <end position="162"/>
    </location>
</feature>
<accession>A0A137P7D5</accession>
<feature type="domain" description="Thioredoxin" evidence="5">
    <location>
        <begin position="7"/>
        <end position="127"/>
    </location>
</feature>
<dbReference type="GO" id="GO:0003756">
    <property type="term" value="F:protein disulfide isomerase activity"/>
    <property type="evidence" value="ECO:0007669"/>
    <property type="project" value="TreeGrafter"/>
</dbReference>
<dbReference type="STRING" id="796925.A0A137P7D5"/>
<dbReference type="Pfam" id="PF00085">
    <property type="entry name" value="Thioredoxin"/>
    <property type="match status" value="1"/>
</dbReference>